<dbReference type="Gene3D" id="3.30.200.20">
    <property type="entry name" value="Phosphorylase Kinase, domain 1"/>
    <property type="match status" value="1"/>
</dbReference>
<dbReference type="Gene3D" id="2.60.120.200">
    <property type="match status" value="1"/>
</dbReference>
<sequence>MAMSLSWLVCSEKFFLLILCLVVTLSSSASLSYVAAQDLDFSYDNFENITNLISFGDVQIHPEFLQLNTAQVAAIGRVLYSERVQFQDPSSKKFASFNTFFTFSVNSSISSSSDGLAFIIVGSNTNPLEGLSGQDTGGFGGEAIGLLDASDDGSPSNHVFAVEIDTFKNTDLQDPSWSHVGVDVNNLQSIRTFDFCPTCIPSYFANQGKFGAWIVYTAGTETLQVAVHLYNETVNVSIPPSFQIVISNFTLSDVLVDDGYMYVGFSSATGAYMESHYVHSWNFSTSGLSMQLSTPSGGTAAPTAMLRNAKKKRTLVWVLLGIFGAMLLVAAGVLAAIFFFFKKKSSRGPQEVQLSNQAKYEEFLDGPRIFSYKELSIATRGFHQEEMLGCGGFGSVYKGTLRDGALVAVKKIAENSDQGEREFFAEVSIISRTRHYNLVKLQGWCCERGQLMLVYDYMPNRSLDKFLFHDESEMILNAVELTWDLRKDILIGVASALTYLHEGWEQCVVHRDVKPSNVMLDEHFNPHLGDFGLARVIARTKNAKTTMMAGTRGYMAPELIITGKASTKTDVFSYGALILAVICGRSPLNPRVSNIEESPLLLDDVWKCYENGELLNVVDVRLVNNFDKEQVSTILLLGLVCSHPDPDARPTMGYVCQVLKGNSSLPPLPLQKPTASYSHITNEYRDQIITSGNSENSVSKLL</sequence>
<feature type="transmembrane region" description="Helical" evidence="14">
    <location>
        <begin position="315"/>
        <end position="341"/>
    </location>
</feature>
<comment type="similarity">
    <text evidence="3">In the C-terminal section; belongs to the protein kinase superfamily. Ser/Thr protein kinase family.</text>
</comment>
<protein>
    <recommendedName>
        <fullName evidence="16">Protein kinase domain-containing protein</fullName>
    </recommendedName>
</protein>
<evidence type="ECO:0000256" key="8">
    <source>
        <dbReference type="ARBA" id="ARBA00022741"/>
    </source>
</evidence>
<evidence type="ECO:0000256" key="10">
    <source>
        <dbReference type="ARBA" id="ARBA00022840"/>
    </source>
</evidence>
<dbReference type="InterPro" id="IPR001220">
    <property type="entry name" value="Legume_lectin_dom"/>
</dbReference>
<keyword evidence="12 14" id="KW-0472">Membrane</keyword>
<keyword evidence="18" id="KW-1185">Reference proteome</keyword>
<keyword evidence="11 14" id="KW-1133">Transmembrane helix</keyword>
<dbReference type="InterPro" id="IPR013320">
    <property type="entry name" value="ConA-like_dom_sf"/>
</dbReference>
<dbReference type="CDD" id="cd06899">
    <property type="entry name" value="lectin_legume_LecRK_Arcelin_ConA"/>
    <property type="match status" value="1"/>
</dbReference>
<evidence type="ECO:0000256" key="3">
    <source>
        <dbReference type="ARBA" id="ARBA00010217"/>
    </source>
</evidence>
<keyword evidence="6 15" id="KW-0732">Signal</keyword>
<evidence type="ECO:0000256" key="7">
    <source>
        <dbReference type="ARBA" id="ARBA00022734"/>
    </source>
</evidence>
<dbReference type="SMART" id="SM00220">
    <property type="entry name" value="S_TKc"/>
    <property type="match status" value="1"/>
</dbReference>
<evidence type="ECO:0000256" key="4">
    <source>
        <dbReference type="ARBA" id="ARBA00022679"/>
    </source>
</evidence>
<dbReference type="Pfam" id="PF00139">
    <property type="entry name" value="Lectin_legB"/>
    <property type="match status" value="1"/>
</dbReference>
<evidence type="ECO:0000256" key="6">
    <source>
        <dbReference type="ARBA" id="ARBA00022729"/>
    </source>
</evidence>
<evidence type="ECO:0000256" key="5">
    <source>
        <dbReference type="ARBA" id="ARBA00022692"/>
    </source>
</evidence>
<feature type="chain" id="PRO_5046177436" description="Protein kinase domain-containing protein" evidence="15">
    <location>
        <begin position="29"/>
        <end position="702"/>
    </location>
</feature>
<feature type="signal peptide" evidence="15">
    <location>
        <begin position="1"/>
        <end position="28"/>
    </location>
</feature>
<dbReference type="Gene3D" id="1.10.510.10">
    <property type="entry name" value="Transferase(Phosphotransferase) domain 1"/>
    <property type="match status" value="1"/>
</dbReference>
<dbReference type="CDD" id="cd14066">
    <property type="entry name" value="STKc_IRAK"/>
    <property type="match status" value="1"/>
</dbReference>
<evidence type="ECO:0000313" key="18">
    <source>
        <dbReference type="Proteomes" id="UP001497444"/>
    </source>
</evidence>
<dbReference type="SUPFAM" id="SSF56112">
    <property type="entry name" value="Protein kinase-like (PK-like)"/>
    <property type="match status" value="1"/>
</dbReference>
<dbReference type="InterPro" id="IPR017441">
    <property type="entry name" value="Protein_kinase_ATP_BS"/>
</dbReference>
<keyword evidence="7" id="KW-0430">Lectin</keyword>
<dbReference type="SUPFAM" id="SSF49899">
    <property type="entry name" value="Concanavalin A-like lectins/glucanases"/>
    <property type="match status" value="1"/>
</dbReference>
<dbReference type="InterPro" id="IPR011009">
    <property type="entry name" value="Kinase-like_dom_sf"/>
</dbReference>
<evidence type="ECO:0000259" key="16">
    <source>
        <dbReference type="PROSITE" id="PS50011"/>
    </source>
</evidence>
<dbReference type="PROSITE" id="PS00107">
    <property type="entry name" value="PROTEIN_KINASE_ATP"/>
    <property type="match status" value="1"/>
</dbReference>
<evidence type="ECO:0000256" key="11">
    <source>
        <dbReference type="ARBA" id="ARBA00022989"/>
    </source>
</evidence>
<evidence type="ECO:0000256" key="1">
    <source>
        <dbReference type="ARBA" id="ARBA00004479"/>
    </source>
</evidence>
<dbReference type="PANTHER" id="PTHR27007">
    <property type="match status" value="1"/>
</dbReference>
<dbReference type="InterPro" id="IPR008271">
    <property type="entry name" value="Ser/Thr_kinase_AS"/>
</dbReference>
<keyword evidence="5 14" id="KW-0812">Transmembrane</keyword>
<dbReference type="EMBL" id="OZ020112">
    <property type="protein sequence ID" value="CAK9265563.1"/>
    <property type="molecule type" value="Genomic_DNA"/>
</dbReference>
<dbReference type="Proteomes" id="UP001497444">
    <property type="component" value="Chromosome 17"/>
</dbReference>
<evidence type="ECO:0000256" key="13">
    <source>
        <dbReference type="PROSITE-ProRule" id="PRU10141"/>
    </source>
</evidence>
<comment type="similarity">
    <text evidence="2">In the N-terminal section; belongs to the leguminous lectin family.</text>
</comment>
<evidence type="ECO:0000256" key="9">
    <source>
        <dbReference type="ARBA" id="ARBA00022777"/>
    </source>
</evidence>
<dbReference type="InterPro" id="IPR000719">
    <property type="entry name" value="Prot_kinase_dom"/>
</dbReference>
<evidence type="ECO:0000313" key="17">
    <source>
        <dbReference type="EMBL" id="CAK9265563.1"/>
    </source>
</evidence>
<gene>
    <name evidence="17" type="ORF">CSSPJE1EN1_LOCUS11041</name>
</gene>
<reference evidence="17" key="1">
    <citation type="submission" date="2024-02" db="EMBL/GenBank/DDBJ databases">
        <authorList>
            <consortium name="ELIXIR-Norway"/>
            <consortium name="Elixir Norway"/>
        </authorList>
    </citation>
    <scope>NUCLEOTIDE SEQUENCE</scope>
</reference>
<comment type="subcellular location">
    <subcellularLocation>
        <location evidence="1">Membrane</location>
        <topology evidence="1">Single-pass type I membrane protein</topology>
    </subcellularLocation>
</comment>
<evidence type="ECO:0000256" key="15">
    <source>
        <dbReference type="SAM" id="SignalP"/>
    </source>
</evidence>
<evidence type="ECO:0000256" key="14">
    <source>
        <dbReference type="SAM" id="Phobius"/>
    </source>
</evidence>
<evidence type="ECO:0000256" key="2">
    <source>
        <dbReference type="ARBA" id="ARBA00008536"/>
    </source>
</evidence>
<keyword evidence="10 13" id="KW-0067">ATP-binding</keyword>
<dbReference type="PROSITE" id="PS00108">
    <property type="entry name" value="PROTEIN_KINASE_ST"/>
    <property type="match status" value="1"/>
</dbReference>
<feature type="binding site" evidence="13">
    <location>
        <position position="411"/>
    </location>
    <ligand>
        <name>ATP</name>
        <dbReference type="ChEBI" id="CHEBI:30616"/>
    </ligand>
</feature>
<keyword evidence="8 13" id="KW-0547">Nucleotide-binding</keyword>
<feature type="domain" description="Protein kinase" evidence="16">
    <location>
        <begin position="382"/>
        <end position="665"/>
    </location>
</feature>
<keyword evidence="4" id="KW-0808">Transferase</keyword>
<dbReference type="Pfam" id="PF00069">
    <property type="entry name" value="Pkinase"/>
    <property type="match status" value="1"/>
</dbReference>
<keyword evidence="9" id="KW-0418">Kinase</keyword>
<name>A0ABP0WFB3_9BRYO</name>
<proteinExistence type="inferred from homology"/>
<accession>A0ABP0WFB3</accession>
<evidence type="ECO:0000256" key="12">
    <source>
        <dbReference type="ARBA" id="ARBA00023136"/>
    </source>
</evidence>
<dbReference type="PROSITE" id="PS50011">
    <property type="entry name" value="PROTEIN_KINASE_DOM"/>
    <property type="match status" value="1"/>
</dbReference>
<dbReference type="InterPro" id="IPR050528">
    <property type="entry name" value="L-type_Lectin-RKs"/>
</dbReference>
<organism evidence="17 18">
    <name type="scientific">Sphagnum jensenii</name>
    <dbReference type="NCBI Taxonomy" id="128206"/>
    <lineage>
        <taxon>Eukaryota</taxon>
        <taxon>Viridiplantae</taxon>
        <taxon>Streptophyta</taxon>
        <taxon>Embryophyta</taxon>
        <taxon>Bryophyta</taxon>
        <taxon>Sphagnophytina</taxon>
        <taxon>Sphagnopsida</taxon>
        <taxon>Sphagnales</taxon>
        <taxon>Sphagnaceae</taxon>
        <taxon>Sphagnum</taxon>
    </lineage>
</organism>